<accession>A0A8B8Q6V0</accession>
<dbReference type="GeneID" id="115749923"/>
<protein>
    <submittedName>
        <fullName evidence="3">Protein N-terminal glutamine amidohydrolase-like</fullName>
    </submittedName>
</protein>
<evidence type="ECO:0000256" key="1">
    <source>
        <dbReference type="SAM" id="MobiDB-lite"/>
    </source>
</evidence>
<organism evidence="2 3">
    <name type="scientific">Rhodamnia argentea</name>
    <dbReference type="NCBI Taxonomy" id="178133"/>
    <lineage>
        <taxon>Eukaryota</taxon>
        <taxon>Viridiplantae</taxon>
        <taxon>Streptophyta</taxon>
        <taxon>Embryophyta</taxon>
        <taxon>Tracheophyta</taxon>
        <taxon>Spermatophyta</taxon>
        <taxon>Magnoliopsida</taxon>
        <taxon>eudicotyledons</taxon>
        <taxon>Gunneridae</taxon>
        <taxon>Pentapetalae</taxon>
        <taxon>rosids</taxon>
        <taxon>malvids</taxon>
        <taxon>Myrtales</taxon>
        <taxon>Myrtaceae</taxon>
        <taxon>Myrtoideae</taxon>
        <taxon>Myrteae</taxon>
        <taxon>Australasian group</taxon>
        <taxon>Rhodamnia</taxon>
    </lineage>
</organism>
<name>A0A8B8Q6V0_9MYRT</name>
<reference evidence="3" key="2">
    <citation type="submission" date="2025-08" db="UniProtKB">
        <authorList>
            <consortium name="RefSeq"/>
        </authorList>
    </citation>
    <scope>IDENTIFICATION</scope>
    <source>
        <tissue evidence="3">Leaf</tissue>
    </source>
</reference>
<evidence type="ECO:0000313" key="2">
    <source>
        <dbReference type="Proteomes" id="UP000827889"/>
    </source>
</evidence>
<keyword evidence="2" id="KW-1185">Reference proteome</keyword>
<sequence>MTTRERDRDRELLIPVSALPENGGSKSLSPSSSPPLLWHPRIITPVEREKATPLLWCGIRTLPSSFLLPWLSMFQKLHDPGFSCSPSIRGMAPMTKLENTSICLSGVNEIKSRSRRHMKEPDGTRQAQPPANDPIVAEDGTVHNLNENIEIRAADAVENVDNEVINTI</sequence>
<feature type="region of interest" description="Disordered" evidence="1">
    <location>
        <begin position="1"/>
        <end position="33"/>
    </location>
</feature>
<evidence type="ECO:0000313" key="3">
    <source>
        <dbReference type="RefSeq" id="XP_030542826.2"/>
    </source>
</evidence>
<feature type="compositionally biased region" description="Basic and acidic residues" evidence="1">
    <location>
        <begin position="1"/>
        <end position="12"/>
    </location>
</feature>
<dbReference type="Proteomes" id="UP000827889">
    <property type="component" value="Chromosome 2"/>
</dbReference>
<reference evidence="2" key="1">
    <citation type="submission" date="2025-05" db="UniProtKB">
        <authorList>
            <consortium name="RefSeq"/>
        </authorList>
    </citation>
    <scope>NUCLEOTIDE SEQUENCE [LARGE SCALE GENOMIC DNA]</scope>
</reference>
<dbReference type="RefSeq" id="XP_030542826.2">
    <property type="nucleotide sequence ID" value="XM_030686966.2"/>
</dbReference>
<gene>
    <name evidence="3" type="primary">LOC115749923</name>
</gene>
<feature type="region of interest" description="Disordered" evidence="1">
    <location>
        <begin position="111"/>
        <end position="138"/>
    </location>
</feature>
<proteinExistence type="predicted"/>